<gene>
    <name evidence="13" type="ORF">OB955_08740</name>
    <name evidence="12" type="ORF">OB960_20315</name>
</gene>
<dbReference type="Pfam" id="PF08448">
    <property type="entry name" value="PAS_4"/>
    <property type="match status" value="1"/>
</dbReference>
<dbReference type="GO" id="GO:0000155">
    <property type="term" value="F:phosphorelay sensor kinase activity"/>
    <property type="evidence" value="ECO:0007669"/>
    <property type="project" value="InterPro"/>
</dbReference>
<comment type="caution">
    <text evidence="12">The sequence shown here is derived from an EMBL/GenBank/DDBJ whole genome shotgun (WGS) entry which is preliminary data.</text>
</comment>
<dbReference type="Gene3D" id="3.30.565.10">
    <property type="entry name" value="Histidine kinase-like ATPase, C-terminal domain"/>
    <property type="match status" value="1"/>
</dbReference>
<evidence type="ECO:0000259" key="11">
    <source>
        <dbReference type="PROSITE" id="PS50113"/>
    </source>
</evidence>
<dbReference type="Gene3D" id="3.40.50.2300">
    <property type="match status" value="1"/>
</dbReference>
<evidence type="ECO:0000313" key="15">
    <source>
        <dbReference type="Proteomes" id="UP001321018"/>
    </source>
</evidence>
<evidence type="ECO:0000256" key="3">
    <source>
        <dbReference type="ARBA" id="ARBA00022553"/>
    </source>
</evidence>
<feature type="modified residue" description="4-aspartylphosphate" evidence="6">
    <location>
        <position position="56"/>
    </location>
</feature>
<dbReference type="PROSITE" id="PS50109">
    <property type="entry name" value="HIS_KIN"/>
    <property type="match status" value="1"/>
</dbReference>
<keyword evidence="5" id="KW-0418">Kinase</keyword>
<feature type="domain" description="Response regulatory" evidence="9">
    <location>
        <begin position="5"/>
        <end position="120"/>
    </location>
</feature>
<feature type="domain" description="PAC" evidence="11">
    <location>
        <begin position="614"/>
        <end position="666"/>
    </location>
</feature>
<feature type="domain" description="PAC" evidence="11">
    <location>
        <begin position="230"/>
        <end position="282"/>
    </location>
</feature>
<dbReference type="SMART" id="SM00086">
    <property type="entry name" value="PAC"/>
    <property type="match status" value="3"/>
</dbReference>
<dbReference type="CDD" id="cd00082">
    <property type="entry name" value="HisKA"/>
    <property type="match status" value="1"/>
</dbReference>
<dbReference type="NCBIfam" id="TIGR00229">
    <property type="entry name" value="sensory_box"/>
    <property type="match status" value="4"/>
</dbReference>
<evidence type="ECO:0000259" key="9">
    <source>
        <dbReference type="PROSITE" id="PS50110"/>
    </source>
</evidence>
<dbReference type="SMART" id="SM00091">
    <property type="entry name" value="PAS"/>
    <property type="match status" value="4"/>
</dbReference>
<dbReference type="CDD" id="cd00156">
    <property type="entry name" value="REC"/>
    <property type="match status" value="1"/>
</dbReference>
<keyword evidence="14" id="KW-1185">Reference proteome</keyword>
<dbReference type="PROSITE" id="PS50110">
    <property type="entry name" value="RESPONSE_REGULATORY"/>
    <property type="match status" value="1"/>
</dbReference>
<dbReference type="Pfam" id="PF02518">
    <property type="entry name" value="HATPase_c"/>
    <property type="match status" value="1"/>
</dbReference>
<evidence type="ECO:0000313" key="12">
    <source>
        <dbReference type="EMBL" id="MCU4743733.1"/>
    </source>
</evidence>
<evidence type="ECO:0000313" key="14">
    <source>
        <dbReference type="Proteomes" id="UP001320972"/>
    </source>
</evidence>
<dbReference type="PROSITE" id="PS50112">
    <property type="entry name" value="PAS"/>
    <property type="match status" value="2"/>
</dbReference>
<accession>A0AAP2Z367</accession>
<feature type="domain" description="PAS" evidence="10">
    <location>
        <begin position="135"/>
        <end position="208"/>
    </location>
</feature>
<evidence type="ECO:0000259" key="10">
    <source>
        <dbReference type="PROSITE" id="PS50112"/>
    </source>
</evidence>
<dbReference type="EC" id="2.7.13.3" evidence="2"/>
<sequence length="1033" mass="115448">MSGIRILHVDDDPQFGELASIFLEREDDRFSVDTATSVSEGLAHLADHDVDCVVSDYEMPERNGIEFLQTVRESSDVPFILFTGKGSEEVASEAISAGVTDYLQKESHTSQYTVLANRIANAVEQSRARRAVEQAERTLSQLADKSKDVLFLFDGDWQELLFVNEAYEELWGRSTETLADDPQSFLEAIHPEDRERVQRSMTQISNGAAKELEYRVVHPDGDDDDRSSGGDDDDRSDENDGDQRWVRAESRPVFDDDGTVTRIVGFVRDITAHREQAEALEEARERFQTLIEHGSDMITVIDESGEVQYQSPASERVLGYEPAARIGENSFDSIHPDDRARVWEAFARTIERPETTTERVEYRFEHADGSWVWLETIGTNQTNTAVDGYVLTSRDITDRRARERELERTNALLSTLFEALPVGVLAEDESRDVLAANEQLFDLFELPGTPSAAVGEDCEAMAEEISDVFVDPQAFVDRTAELVDSRERTANEELALRDGRTFSRSYRPLELPDGDGHLWVYRDTTDREEREQELHEMKAQQEAAINAGSVGTWEWDISSNELVTNPEFARTFGIDPDAARDGVPLERFVSSIHEDDRDRVRQGIDAALECGGEYEETYRVWNADDDRRWVSARGHVECDEDGTPIRFHGALTDITDRKVREQRLEALSETTRELMAADTREAVTEIGVNAAREVLNLDANAIHLYDPDRSALVPVAKTEAVTELVGDLPTFTGDGSIAWRVYTEGDPLAQGDIYDDPDIYDPETPIRSELHLPLGEHGILIAGSPEPEAFDQQDLVLGEILAGSVASALEQAEQTDRLRARERELTRQNNRLDEFASVVSHDLRNPLNIATGRLELAREECESPHLDDVQWAHDRMNDLVDDLLTLAREGKRVGETEPVELASLGRHCWQHVATADATLVVETDRSIEADRSRLEQLLENLVRNAVEHGGADVTVTIGDVEDGFYLEDDGPGIPPEDRETVFDSGYSTSTAGTGFGLSIVAQVVDAHGWELSVTDGTDGGARFEITGLEFTDE</sequence>
<dbReference type="EMBL" id="JAOPKB010000003">
    <property type="protein sequence ID" value="MCU4972826.1"/>
    <property type="molecule type" value="Genomic_DNA"/>
</dbReference>
<dbReference type="Pfam" id="PF08447">
    <property type="entry name" value="PAS_3"/>
    <property type="match status" value="3"/>
</dbReference>
<feature type="compositionally biased region" description="Basic and acidic residues" evidence="7">
    <location>
        <begin position="241"/>
        <end position="251"/>
    </location>
</feature>
<dbReference type="Gene3D" id="3.30.450.20">
    <property type="entry name" value="PAS domain"/>
    <property type="match status" value="4"/>
</dbReference>
<dbReference type="Pfam" id="PF00072">
    <property type="entry name" value="Response_reg"/>
    <property type="match status" value="1"/>
</dbReference>
<protein>
    <recommendedName>
        <fullName evidence="2">histidine kinase</fullName>
        <ecNumber evidence="2">2.7.13.3</ecNumber>
    </recommendedName>
</protein>
<name>A0AAP2Z367_9EURY</name>
<dbReference type="PROSITE" id="PS50113">
    <property type="entry name" value="PAC"/>
    <property type="match status" value="3"/>
</dbReference>
<feature type="domain" description="PAS" evidence="10">
    <location>
        <begin position="283"/>
        <end position="353"/>
    </location>
</feature>
<dbReference type="InterPro" id="IPR005467">
    <property type="entry name" value="His_kinase_dom"/>
</dbReference>
<evidence type="ECO:0000259" key="8">
    <source>
        <dbReference type="PROSITE" id="PS50109"/>
    </source>
</evidence>
<dbReference type="Pfam" id="PF00512">
    <property type="entry name" value="HisKA"/>
    <property type="match status" value="1"/>
</dbReference>
<dbReference type="SMART" id="SM00388">
    <property type="entry name" value="HisKA"/>
    <property type="match status" value="1"/>
</dbReference>
<dbReference type="InterPro" id="IPR003594">
    <property type="entry name" value="HATPase_dom"/>
</dbReference>
<dbReference type="PANTHER" id="PTHR43304:SF1">
    <property type="entry name" value="PAC DOMAIN-CONTAINING PROTEIN"/>
    <property type="match status" value="1"/>
</dbReference>
<comment type="catalytic activity">
    <reaction evidence="1">
        <text>ATP + protein L-histidine = ADP + protein N-phospho-L-histidine.</text>
        <dbReference type="EC" id="2.7.13.3"/>
    </reaction>
</comment>
<dbReference type="InterPro" id="IPR001789">
    <property type="entry name" value="Sig_transdc_resp-reg_receiver"/>
</dbReference>
<keyword evidence="4" id="KW-0808">Transferase</keyword>
<dbReference type="SUPFAM" id="SSF55874">
    <property type="entry name" value="ATPase domain of HSP90 chaperone/DNA topoisomerase II/histidine kinase"/>
    <property type="match status" value="1"/>
</dbReference>
<dbReference type="InterPro" id="IPR036097">
    <property type="entry name" value="HisK_dim/P_sf"/>
</dbReference>
<dbReference type="Gene3D" id="1.10.287.130">
    <property type="match status" value="1"/>
</dbReference>
<evidence type="ECO:0000256" key="7">
    <source>
        <dbReference type="SAM" id="MobiDB-lite"/>
    </source>
</evidence>
<keyword evidence="3 6" id="KW-0597">Phosphoprotein</keyword>
<dbReference type="InterPro" id="IPR052162">
    <property type="entry name" value="Sensor_kinase/Photoreceptor"/>
</dbReference>
<dbReference type="SUPFAM" id="SSF52172">
    <property type="entry name" value="CheY-like"/>
    <property type="match status" value="1"/>
</dbReference>
<dbReference type="SMART" id="SM00448">
    <property type="entry name" value="REC"/>
    <property type="match status" value="1"/>
</dbReference>
<evidence type="ECO:0000313" key="13">
    <source>
        <dbReference type="EMBL" id="MCU4972826.1"/>
    </source>
</evidence>
<dbReference type="CDD" id="cd00130">
    <property type="entry name" value="PAS"/>
    <property type="match status" value="3"/>
</dbReference>
<dbReference type="InterPro" id="IPR011006">
    <property type="entry name" value="CheY-like_superfamily"/>
</dbReference>
<dbReference type="SMART" id="SM00387">
    <property type="entry name" value="HATPase_c"/>
    <property type="match status" value="1"/>
</dbReference>
<feature type="compositionally biased region" description="Acidic residues" evidence="7">
    <location>
        <begin position="221"/>
        <end position="240"/>
    </location>
</feature>
<evidence type="ECO:0000256" key="5">
    <source>
        <dbReference type="ARBA" id="ARBA00022777"/>
    </source>
</evidence>
<organism evidence="12 15">
    <name type="scientific">Natronoglomus mannanivorans</name>
    <dbReference type="NCBI Taxonomy" id="2979990"/>
    <lineage>
        <taxon>Archaea</taxon>
        <taxon>Methanobacteriati</taxon>
        <taxon>Methanobacteriota</taxon>
        <taxon>Stenosarchaea group</taxon>
        <taxon>Halobacteria</taxon>
        <taxon>Halobacteriales</taxon>
        <taxon>Natrialbaceae</taxon>
        <taxon>Natronoglomus</taxon>
    </lineage>
</organism>
<evidence type="ECO:0000256" key="2">
    <source>
        <dbReference type="ARBA" id="ARBA00012438"/>
    </source>
</evidence>
<evidence type="ECO:0000256" key="1">
    <source>
        <dbReference type="ARBA" id="ARBA00000085"/>
    </source>
</evidence>
<dbReference type="SUPFAM" id="SSF47384">
    <property type="entry name" value="Homodimeric domain of signal transducing histidine kinase"/>
    <property type="match status" value="1"/>
</dbReference>
<dbReference type="InterPro" id="IPR035965">
    <property type="entry name" value="PAS-like_dom_sf"/>
</dbReference>
<dbReference type="InterPro" id="IPR001610">
    <property type="entry name" value="PAC"/>
</dbReference>
<dbReference type="RefSeq" id="WP_338005548.1">
    <property type="nucleotide sequence ID" value="NZ_JAOPKA010000018.1"/>
</dbReference>
<feature type="region of interest" description="Disordered" evidence="7">
    <location>
        <begin position="208"/>
        <end position="251"/>
    </location>
</feature>
<dbReference type="InterPro" id="IPR003018">
    <property type="entry name" value="GAF"/>
</dbReference>
<dbReference type="Pfam" id="PF13185">
    <property type="entry name" value="GAF_2"/>
    <property type="match status" value="1"/>
</dbReference>
<feature type="compositionally biased region" description="Basic and acidic residues" evidence="7">
    <location>
        <begin position="210"/>
        <end position="220"/>
    </location>
</feature>
<feature type="domain" description="Histidine kinase" evidence="8">
    <location>
        <begin position="838"/>
        <end position="1026"/>
    </location>
</feature>
<dbReference type="Gene3D" id="3.30.450.40">
    <property type="match status" value="1"/>
</dbReference>
<dbReference type="PANTHER" id="PTHR43304">
    <property type="entry name" value="PHYTOCHROME-LIKE PROTEIN CPH1"/>
    <property type="match status" value="1"/>
</dbReference>
<dbReference type="InterPro" id="IPR029016">
    <property type="entry name" value="GAF-like_dom_sf"/>
</dbReference>
<dbReference type="InterPro" id="IPR036890">
    <property type="entry name" value="HATPase_C_sf"/>
</dbReference>
<dbReference type="InterPro" id="IPR013655">
    <property type="entry name" value="PAS_fold_3"/>
</dbReference>
<dbReference type="CDD" id="cd00075">
    <property type="entry name" value="HATPase"/>
    <property type="match status" value="1"/>
</dbReference>
<dbReference type="InterPro" id="IPR013656">
    <property type="entry name" value="PAS_4"/>
</dbReference>
<dbReference type="InterPro" id="IPR003661">
    <property type="entry name" value="HisK_dim/P_dom"/>
</dbReference>
<dbReference type="InterPro" id="IPR000014">
    <property type="entry name" value="PAS"/>
</dbReference>
<evidence type="ECO:0000256" key="4">
    <source>
        <dbReference type="ARBA" id="ARBA00022679"/>
    </source>
</evidence>
<feature type="domain" description="PAC" evidence="11">
    <location>
        <begin position="358"/>
        <end position="408"/>
    </location>
</feature>
<dbReference type="SUPFAM" id="SSF55785">
    <property type="entry name" value="PYP-like sensor domain (PAS domain)"/>
    <property type="match status" value="4"/>
</dbReference>
<proteinExistence type="predicted"/>
<reference evidence="12 14" key="1">
    <citation type="submission" date="2022-09" db="EMBL/GenBank/DDBJ databases">
        <title>Enrichment on poylsaccharides allowed isolation of novel metabolic and taxonomic groups of Haloarchaea.</title>
        <authorList>
            <person name="Sorokin D.Y."/>
            <person name="Elcheninov A.G."/>
            <person name="Khizhniak T.V."/>
            <person name="Kolganova T.V."/>
            <person name="Kublanov I.V."/>
        </authorList>
    </citation>
    <scope>NUCLEOTIDE SEQUENCE</scope>
    <source>
        <strain evidence="13 14">AArc-m2/3/4</strain>
        <strain evidence="12">AArc-xg1-1</strain>
    </source>
</reference>
<dbReference type="SUPFAM" id="SSF55781">
    <property type="entry name" value="GAF domain-like"/>
    <property type="match status" value="1"/>
</dbReference>
<dbReference type="Proteomes" id="UP001320972">
    <property type="component" value="Unassembled WGS sequence"/>
</dbReference>
<dbReference type="Proteomes" id="UP001321018">
    <property type="component" value="Unassembled WGS sequence"/>
</dbReference>
<dbReference type="InterPro" id="IPR000700">
    <property type="entry name" value="PAS-assoc_C"/>
</dbReference>
<dbReference type="EMBL" id="JAOPKA010000018">
    <property type="protein sequence ID" value="MCU4743733.1"/>
    <property type="molecule type" value="Genomic_DNA"/>
</dbReference>
<evidence type="ECO:0000256" key="6">
    <source>
        <dbReference type="PROSITE-ProRule" id="PRU00169"/>
    </source>
</evidence>
<dbReference type="Gene3D" id="2.10.70.100">
    <property type="match status" value="1"/>
</dbReference>
<dbReference type="AlphaFoldDB" id="A0AAP2Z367"/>
<dbReference type="SMART" id="SM00065">
    <property type="entry name" value="GAF"/>
    <property type="match status" value="1"/>
</dbReference>